<name>A0A8F8KTH9_9VIRU</name>
<accession>A0A8F8KTH9</accession>
<sequence>MQQSFLDDATLGRFDEVYLQGNFTTSKIAEMLGMTPKLVRHLRLPWCAYKIRQSKQFTSIRSVDASKLATFIRTIPGIHFNVKHDEIARNITQDRFLTEYVHTRSIYQEYTSFADFYNGWQESVGTANVHDMMVEAPAAISVACNESEMEAAALLSSIANSHDVTQGSSVATCNESHTTYIARLAVVVNGCNSIVFPYTYNRYTTVQDLINSMVRMGNHPIKFSYLCKGIEVIPMPDQKIVSLSGTAKVPVYNHQSGLWNNLPVFNIYLSKP</sequence>
<protein>
    <submittedName>
        <fullName evidence="1">Winged helix-turn-helix domain protein</fullName>
    </submittedName>
</protein>
<organism evidence="1">
    <name type="scientific">Clandestinovirus</name>
    <dbReference type="NCBI Taxonomy" id="2831644"/>
    <lineage>
        <taxon>Viruses</taxon>
    </lineage>
</organism>
<gene>
    <name evidence="1" type="ORF">KOM_12_497</name>
</gene>
<dbReference type="EMBL" id="MZ420154">
    <property type="protein sequence ID" value="QYA18765.1"/>
    <property type="molecule type" value="Genomic_DNA"/>
</dbReference>
<proteinExistence type="predicted"/>
<reference evidence="1" key="1">
    <citation type="submission" date="2021-06" db="EMBL/GenBank/DDBJ databases">
        <authorList>
            <person name="Rolland C."/>
        </authorList>
    </citation>
    <scope>NUCLEOTIDE SEQUENCE</scope>
    <source>
        <strain evidence="1">347.936635</strain>
    </source>
</reference>
<evidence type="ECO:0000313" key="1">
    <source>
        <dbReference type="EMBL" id="QYA18765.1"/>
    </source>
</evidence>